<dbReference type="InterPro" id="IPR024925">
    <property type="entry name" value="Malonyl_CoA-ACP_transAc"/>
</dbReference>
<dbReference type="InterPro" id="IPR001227">
    <property type="entry name" value="Ac_transferase_dom_sf"/>
</dbReference>
<dbReference type="GO" id="GO:0004314">
    <property type="term" value="F:[acyl-carrier-protein] S-malonyltransferase activity"/>
    <property type="evidence" value="ECO:0007669"/>
    <property type="project" value="UniProtKB-EC"/>
</dbReference>
<evidence type="ECO:0000256" key="2">
    <source>
        <dbReference type="ARBA" id="ARBA00023315"/>
    </source>
</evidence>
<keyword evidence="8" id="KW-1185">Reference proteome</keyword>
<dbReference type="SMART" id="SM00827">
    <property type="entry name" value="PKS_AT"/>
    <property type="match status" value="1"/>
</dbReference>
<dbReference type="InterPro" id="IPR016035">
    <property type="entry name" value="Acyl_Trfase/lysoPLipase"/>
</dbReference>
<keyword evidence="2 4" id="KW-0012">Acyltransferase</keyword>
<dbReference type="GO" id="GO:0005829">
    <property type="term" value="C:cytosol"/>
    <property type="evidence" value="ECO:0007669"/>
    <property type="project" value="TreeGrafter"/>
</dbReference>
<keyword evidence="1 4" id="KW-0808">Transferase</keyword>
<dbReference type="Proteomes" id="UP000031563">
    <property type="component" value="Unassembled WGS sequence"/>
</dbReference>
<dbReference type="InterPro" id="IPR050858">
    <property type="entry name" value="Mal-CoA-ACP_Trans/PKS_FabD"/>
</dbReference>
<dbReference type="Pfam" id="PF00698">
    <property type="entry name" value="Acyl_transf_1"/>
    <property type="match status" value="1"/>
</dbReference>
<dbReference type="PANTHER" id="PTHR42681">
    <property type="entry name" value="MALONYL-COA-ACYL CARRIER PROTEIN TRANSACYLASE, MITOCHONDRIAL"/>
    <property type="match status" value="1"/>
</dbReference>
<evidence type="ECO:0000256" key="3">
    <source>
        <dbReference type="ARBA" id="ARBA00048462"/>
    </source>
</evidence>
<dbReference type="STRING" id="1221996.QY95_00173"/>
<reference evidence="7" key="1">
    <citation type="submission" date="2015-02" db="EMBL/GenBank/DDBJ databases">
        <title>Genome Assembly of Bacillaceae bacterium MTCC 8252.</title>
        <authorList>
            <person name="Verma A."/>
            <person name="Khatri I."/>
            <person name="Mual P."/>
            <person name="Subramanian S."/>
            <person name="Krishnamurthi S."/>
        </authorList>
    </citation>
    <scope>NUCLEOTIDE SEQUENCE [LARGE SCALE GENOMIC DNA]</scope>
    <source>
        <strain evidence="7">MTCC 8252</strain>
    </source>
</reference>
<name>A0A0F5I9N1_BACTR</name>
<evidence type="ECO:0000259" key="6">
    <source>
        <dbReference type="SMART" id="SM00827"/>
    </source>
</evidence>
<evidence type="ECO:0000256" key="4">
    <source>
        <dbReference type="PIRNR" id="PIRNR000446"/>
    </source>
</evidence>
<protein>
    <recommendedName>
        <fullName evidence="4">Malonyl CoA-acyl carrier protein transacylase</fullName>
        <ecNumber evidence="4">2.3.1.39</ecNumber>
    </recommendedName>
</protein>
<dbReference type="Gene3D" id="3.40.366.10">
    <property type="entry name" value="Malonyl-Coenzyme A Acyl Carrier Protein, domain 2"/>
    <property type="match status" value="1"/>
</dbReference>
<dbReference type="EC" id="2.3.1.39" evidence="4"/>
<dbReference type="InterPro" id="IPR004410">
    <property type="entry name" value="Malonyl_CoA-ACP_transAc_FabD"/>
</dbReference>
<dbReference type="PIRSF" id="PIRSF000446">
    <property type="entry name" value="Mct"/>
    <property type="match status" value="1"/>
</dbReference>
<evidence type="ECO:0000256" key="5">
    <source>
        <dbReference type="PIRSR" id="PIRSR000446-1"/>
    </source>
</evidence>
<evidence type="ECO:0000313" key="8">
    <source>
        <dbReference type="Proteomes" id="UP000031563"/>
    </source>
</evidence>
<dbReference type="PANTHER" id="PTHR42681:SF1">
    <property type="entry name" value="MALONYL-COA-ACYL CARRIER PROTEIN TRANSACYLASE, MITOCHONDRIAL"/>
    <property type="match status" value="1"/>
</dbReference>
<feature type="active site" evidence="5">
    <location>
        <position position="201"/>
    </location>
</feature>
<dbReference type="SUPFAM" id="SSF52151">
    <property type="entry name" value="FabD/lysophospholipase-like"/>
    <property type="match status" value="1"/>
</dbReference>
<organism evidence="7 8">
    <name type="scientific">Bacillus thermotolerans</name>
    <name type="common">Quasibacillus thermotolerans</name>
    <dbReference type="NCBI Taxonomy" id="1221996"/>
    <lineage>
        <taxon>Bacteria</taxon>
        <taxon>Bacillati</taxon>
        <taxon>Bacillota</taxon>
        <taxon>Bacilli</taxon>
        <taxon>Bacillales</taxon>
        <taxon>Bacillaceae</taxon>
        <taxon>Bacillus</taxon>
    </lineage>
</organism>
<dbReference type="InterPro" id="IPR016036">
    <property type="entry name" value="Malonyl_transacylase_ACP-bd"/>
</dbReference>
<dbReference type="EMBL" id="JWIR02000012">
    <property type="protein sequence ID" value="KKB42324.1"/>
    <property type="molecule type" value="Genomic_DNA"/>
</dbReference>
<comment type="similarity">
    <text evidence="4">Belongs to the fabD family.</text>
</comment>
<dbReference type="AlphaFoldDB" id="A0A0F5I9N1"/>
<evidence type="ECO:0000313" key="7">
    <source>
        <dbReference type="EMBL" id="KKB42324.1"/>
    </source>
</evidence>
<comment type="caution">
    <text evidence="7">The sequence shown here is derived from an EMBL/GenBank/DDBJ whole genome shotgun (WGS) entry which is preliminary data.</text>
</comment>
<dbReference type="NCBIfam" id="TIGR00128">
    <property type="entry name" value="fabD"/>
    <property type="match status" value="1"/>
</dbReference>
<accession>A0A0F5I9N1</accession>
<dbReference type="OrthoDB" id="9805460at2"/>
<dbReference type="Gene3D" id="3.30.70.250">
    <property type="entry name" value="Malonyl-CoA ACP transacylase, ACP-binding"/>
    <property type="match status" value="1"/>
</dbReference>
<gene>
    <name evidence="7" type="ORF">QY95_00173</name>
</gene>
<sequence>MGKVAFVFPGQGSQTVGMGKALADEFQEVKELFEAADAKLGFPLTDLMFNGPDEQLTLTMHAQPAILAASIAALKVFEKEGITADFAAGHSLGEYTALTAAKAMSFEEAVYAVHKRGQFMEQAVPAGEGTMAAVLGMKREELQQVTDEITNAGDVVGLANLNCPGQIVISGTKDGVKKAGEAAKEKGAKRVLPLNVSGPFHSPLMEPASDQLEAVLNEITINNCEIPVIANVDAQPVTQAADIRKKLLQQLYSPVLWEDSVETLINEGVDTFIEIGPGKVLSGLIKKVNRRVKTYAVQDSASIQEAVKALKEVAAQ</sequence>
<proteinExistence type="inferred from homology"/>
<dbReference type="InterPro" id="IPR014043">
    <property type="entry name" value="Acyl_transferase_dom"/>
</dbReference>
<feature type="domain" description="Malonyl-CoA:ACP transacylase (MAT)" evidence="6">
    <location>
        <begin position="7"/>
        <end position="312"/>
    </location>
</feature>
<dbReference type="RefSeq" id="WP_040047350.1">
    <property type="nucleotide sequence ID" value="NZ_JWIR02000012.1"/>
</dbReference>
<feature type="active site" evidence="5">
    <location>
        <position position="91"/>
    </location>
</feature>
<evidence type="ECO:0000256" key="1">
    <source>
        <dbReference type="ARBA" id="ARBA00022679"/>
    </source>
</evidence>
<dbReference type="SUPFAM" id="SSF55048">
    <property type="entry name" value="Probable ACP-binding domain of malonyl-CoA ACP transacylase"/>
    <property type="match status" value="1"/>
</dbReference>
<dbReference type="FunFam" id="3.30.70.250:FF:000001">
    <property type="entry name" value="Malonyl CoA-acyl carrier protein transacylase"/>
    <property type="match status" value="1"/>
</dbReference>
<dbReference type="GO" id="GO:0006633">
    <property type="term" value="P:fatty acid biosynthetic process"/>
    <property type="evidence" value="ECO:0007669"/>
    <property type="project" value="TreeGrafter"/>
</dbReference>
<comment type="catalytic activity">
    <reaction evidence="3 4">
        <text>holo-[ACP] + malonyl-CoA = malonyl-[ACP] + CoA</text>
        <dbReference type="Rhea" id="RHEA:41792"/>
        <dbReference type="Rhea" id="RHEA-COMP:9623"/>
        <dbReference type="Rhea" id="RHEA-COMP:9685"/>
        <dbReference type="ChEBI" id="CHEBI:57287"/>
        <dbReference type="ChEBI" id="CHEBI:57384"/>
        <dbReference type="ChEBI" id="CHEBI:64479"/>
        <dbReference type="ChEBI" id="CHEBI:78449"/>
        <dbReference type="EC" id="2.3.1.39"/>
    </reaction>
</comment>